<organism evidence="1 2">
    <name type="scientific">Undibacterium rivi</name>
    <dbReference type="NCBI Taxonomy" id="2828729"/>
    <lineage>
        <taxon>Bacteria</taxon>
        <taxon>Pseudomonadati</taxon>
        <taxon>Pseudomonadota</taxon>
        <taxon>Betaproteobacteria</taxon>
        <taxon>Burkholderiales</taxon>
        <taxon>Oxalobacteraceae</taxon>
        <taxon>Undibacterium</taxon>
    </lineage>
</organism>
<gene>
    <name evidence="1" type="ORF">KDM87_00675</name>
</gene>
<sequence>MSNENLFLQFNNGTAASYEIEIRSALQNFQNDFLTYLSTGKQPPSALKRYEVKQNGVKLFLAIDLSKITSVAIKDDGGRPA</sequence>
<evidence type="ECO:0000313" key="1">
    <source>
        <dbReference type="EMBL" id="MBR7791094.1"/>
    </source>
</evidence>
<proteinExistence type="predicted"/>
<dbReference type="Proteomes" id="UP000682982">
    <property type="component" value="Unassembled WGS sequence"/>
</dbReference>
<dbReference type="RefSeq" id="WP_212677323.1">
    <property type="nucleotide sequence ID" value="NZ_JAGSPK010000001.1"/>
</dbReference>
<evidence type="ECO:0000313" key="2">
    <source>
        <dbReference type="Proteomes" id="UP000682982"/>
    </source>
</evidence>
<protein>
    <submittedName>
        <fullName evidence="1">Uncharacterized protein</fullName>
    </submittedName>
</protein>
<comment type="caution">
    <text evidence="1">The sequence shown here is derived from an EMBL/GenBank/DDBJ whole genome shotgun (WGS) entry which is preliminary data.</text>
</comment>
<accession>A0ABS5GZE1</accession>
<reference evidence="1 2" key="1">
    <citation type="submission" date="2021-04" db="EMBL/GenBank/DDBJ databases">
        <title>novel species isolated from subtropical streams in China.</title>
        <authorList>
            <person name="Lu H."/>
        </authorList>
    </citation>
    <scope>NUCLEOTIDE SEQUENCE [LARGE SCALE GENOMIC DNA]</scope>
    <source>
        <strain evidence="1 2">FT147W</strain>
    </source>
</reference>
<name>A0ABS5GZE1_9BURK</name>
<dbReference type="EMBL" id="JAGSPK010000001">
    <property type="protein sequence ID" value="MBR7791094.1"/>
    <property type="molecule type" value="Genomic_DNA"/>
</dbReference>
<keyword evidence="2" id="KW-1185">Reference proteome</keyword>